<keyword evidence="1" id="KW-0472">Membrane</keyword>
<organism evidence="2 3">
    <name type="scientific">Clohesyomyces aquaticus</name>
    <dbReference type="NCBI Taxonomy" id="1231657"/>
    <lineage>
        <taxon>Eukaryota</taxon>
        <taxon>Fungi</taxon>
        <taxon>Dikarya</taxon>
        <taxon>Ascomycota</taxon>
        <taxon>Pezizomycotina</taxon>
        <taxon>Dothideomycetes</taxon>
        <taxon>Pleosporomycetidae</taxon>
        <taxon>Pleosporales</taxon>
        <taxon>Lindgomycetaceae</taxon>
        <taxon>Clohesyomyces</taxon>
    </lineage>
</organism>
<dbReference type="Proteomes" id="UP000193144">
    <property type="component" value="Unassembled WGS sequence"/>
</dbReference>
<feature type="transmembrane region" description="Helical" evidence="1">
    <location>
        <begin position="140"/>
        <end position="157"/>
    </location>
</feature>
<reference evidence="2 3" key="1">
    <citation type="submission" date="2016-07" db="EMBL/GenBank/DDBJ databases">
        <title>Pervasive Adenine N6-methylation of Active Genes in Fungi.</title>
        <authorList>
            <consortium name="DOE Joint Genome Institute"/>
            <person name="Mondo S.J."/>
            <person name="Dannebaum R.O."/>
            <person name="Kuo R.C."/>
            <person name="Labutti K."/>
            <person name="Haridas S."/>
            <person name="Kuo A."/>
            <person name="Salamov A."/>
            <person name="Ahrendt S.R."/>
            <person name="Lipzen A."/>
            <person name="Sullivan W."/>
            <person name="Andreopoulos W.B."/>
            <person name="Clum A."/>
            <person name="Lindquist E."/>
            <person name="Daum C."/>
            <person name="Ramamoorthy G.K."/>
            <person name="Gryganskyi A."/>
            <person name="Culley D."/>
            <person name="Magnuson J.K."/>
            <person name="James T.Y."/>
            <person name="O'Malley M.A."/>
            <person name="Stajich J.E."/>
            <person name="Spatafora J.W."/>
            <person name="Visel A."/>
            <person name="Grigoriev I.V."/>
        </authorList>
    </citation>
    <scope>NUCLEOTIDE SEQUENCE [LARGE SCALE GENOMIC DNA]</scope>
    <source>
        <strain evidence="2 3">CBS 115471</strain>
    </source>
</reference>
<comment type="caution">
    <text evidence="2">The sequence shown here is derived from an EMBL/GenBank/DDBJ whole genome shotgun (WGS) entry which is preliminary data.</text>
</comment>
<sequence length="508" mass="55995">FKIDIGSTLAVLRIAQGVLSTLTTIGLLRALEMLQWGLAGRKHGLAGSAFLSLSPTTHILGVIRIVLSRLSNWSARGWSVIRVTLVTAIWVAGIVLFIKASVITAYDPVFEYDVTAGVGQFDGSYISKSMENLKNVSPGYPFQIVPFSVIATVYSLVSNSMLAINAAPINCDGCDSYLLTGGVMSATPWVPTGYDAYPLVNIERIPASHIQFRGGMSQEDAFRNEDCDVYGSGGFLIGIKMCVAKSRAFPGSIAAGVFVCTNGTDSGECERPLARPNITTTMSVYKRTATIVASRTNFTISDVSHFGPAEQNSAIDIASFRKGLAWFLDFNASAIPPPSSVAEHFWNAQEQMANPYWSSELNRLLQSMLAFPLWYFQPNNYGNPDLQMKDMIDNLPKEFYTKARITRPFTRMIIHREMIIAFIVLESLALIFIWAVLIWLWTTRPFLPHLSSYPLVDFAFKSKESSHSGEGFGPSSLDMMVADDKKIRHKLGDTRVILRTTKNMGEGT</sequence>
<keyword evidence="1" id="KW-1133">Transmembrane helix</keyword>
<protein>
    <submittedName>
        <fullName evidence="2">Uncharacterized protein</fullName>
    </submittedName>
</protein>
<dbReference type="EMBL" id="MCFA01000033">
    <property type="protein sequence ID" value="ORY14471.1"/>
    <property type="molecule type" value="Genomic_DNA"/>
</dbReference>
<gene>
    <name evidence="2" type="ORF">BCR34DRAFT_560515</name>
</gene>
<feature type="transmembrane region" description="Helical" evidence="1">
    <location>
        <begin position="12"/>
        <end position="31"/>
    </location>
</feature>
<evidence type="ECO:0000256" key="1">
    <source>
        <dbReference type="SAM" id="Phobius"/>
    </source>
</evidence>
<dbReference type="OrthoDB" id="5139479at2759"/>
<keyword evidence="3" id="KW-1185">Reference proteome</keyword>
<keyword evidence="1" id="KW-0812">Transmembrane</keyword>
<feature type="transmembrane region" description="Helical" evidence="1">
    <location>
        <begin position="43"/>
        <end position="67"/>
    </location>
</feature>
<proteinExistence type="predicted"/>
<feature type="transmembrane region" description="Helical" evidence="1">
    <location>
        <begin position="79"/>
        <end position="98"/>
    </location>
</feature>
<accession>A0A1Y1ZW51</accession>
<feature type="non-terminal residue" evidence="2">
    <location>
        <position position="1"/>
    </location>
</feature>
<name>A0A1Y1ZW51_9PLEO</name>
<evidence type="ECO:0000313" key="2">
    <source>
        <dbReference type="EMBL" id="ORY14471.1"/>
    </source>
</evidence>
<dbReference type="AlphaFoldDB" id="A0A1Y1ZW51"/>
<evidence type="ECO:0000313" key="3">
    <source>
        <dbReference type="Proteomes" id="UP000193144"/>
    </source>
</evidence>
<feature type="transmembrane region" description="Helical" evidence="1">
    <location>
        <begin position="419"/>
        <end position="441"/>
    </location>
</feature>